<dbReference type="GO" id="GO:0008168">
    <property type="term" value="F:methyltransferase activity"/>
    <property type="evidence" value="ECO:0007669"/>
    <property type="project" value="UniProtKB-KW"/>
</dbReference>
<comment type="caution">
    <text evidence="5">The sequence shown here is derived from an EMBL/GenBank/DDBJ whole genome shotgun (WGS) entry which is preliminary data.</text>
</comment>
<evidence type="ECO:0000259" key="4">
    <source>
        <dbReference type="Pfam" id="PF13649"/>
    </source>
</evidence>
<sequence>MQLLGTTGIDWNRTYETGQYAHFWEIAHPSQELVGFLTARPPGDGRTAVDLGCGTGSDVAELARQGYRAIGFDLSPAAVRIAGERAREADVEAEYRVGDVLALPLPDGSVDLLLDRGCFHHLGDEDRGRYAAEVGRVLRPGGELLLRGVRYTTFPFKAVTAEALAAVFPAAGLVVDRVVPALLTTDATSLEKNVCLLHKAGAAVPATGPGSAA</sequence>
<dbReference type="InterPro" id="IPR041698">
    <property type="entry name" value="Methyltransf_25"/>
</dbReference>
<keyword evidence="2 5" id="KW-0808">Transferase</keyword>
<dbReference type="Pfam" id="PF13649">
    <property type="entry name" value="Methyltransf_25"/>
    <property type="match status" value="1"/>
</dbReference>
<keyword evidence="1 5" id="KW-0489">Methyltransferase</keyword>
<keyword evidence="6" id="KW-1185">Reference proteome</keyword>
<keyword evidence="3" id="KW-0949">S-adenosyl-L-methionine</keyword>
<gene>
    <name evidence="5" type="ORF">HCN56_05215</name>
</gene>
<accession>A0A7X6CYN8</accession>
<proteinExistence type="predicted"/>
<dbReference type="EMBL" id="JAAVJD010000021">
    <property type="protein sequence ID" value="NJQ04998.1"/>
    <property type="molecule type" value="Genomic_DNA"/>
</dbReference>
<dbReference type="SUPFAM" id="SSF53335">
    <property type="entry name" value="S-adenosyl-L-methionine-dependent methyltransferases"/>
    <property type="match status" value="1"/>
</dbReference>
<protein>
    <submittedName>
        <fullName evidence="5">Class I SAM-dependent methyltransferase</fullName>
    </submittedName>
</protein>
<dbReference type="PANTHER" id="PTHR43464">
    <property type="entry name" value="METHYLTRANSFERASE"/>
    <property type="match status" value="1"/>
</dbReference>
<dbReference type="CDD" id="cd02440">
    <property type="entry name" value="AdoMet_MTases"/>
    <property type="match status" value="1"/>
</dbReference>
<dbReference type="Gene3D" id="3.40.50.150">
    <property type="entry name" value="Vaccinia Virus protein VP39"/>
    <property type="match status" value="1"/>
</dbReference>
<evidence type="ECO:0000256" key="2">
    <source>
        <dbReference type="ARBA" id="ARBA00022679"/>
    </source>
</evidence>
<dbReference type="GO" id="GO:0032259">
    <property type="term" value="P:methylation"/>
    <property type="evidence" value="ECO:0007669"/>
    <property type="project" value="UniProtKB-KW"/>
</dbReference>
<dbReference type="Proteomes" id="UP000578686">
    <property type="component" value="Unassembled WGS sequence"/>
</dbReference>
<dbReference type="AlphaFoldDB" id="A0A7X6CYN8"/>
<reference evidence="5 6" key="1">
    <citation type="submission" date="2020-03" db="EMBL/GenBank/DDBJ databases">
        <title>Draft genome of Streptomyces sp. ventii, isolated from the Axial Seamount in the Pacific Ocean, and resequencing of the two type strains Streptomyces lonarensis strain NCL 716 and Streptomyces bohaiensis strain 11A07.</title>
        <authorList>
            <person name="Loughran R.M."/>
            <person name="Pfannmuller K.M."/>
            <person name="Wasson B.J."/>
            <person name="Deadmond M.C."/>
            <person name="Paddock B.E."/>
            <person name="Koyack M.J."/>
            <person name="Gallegos D.A."/>
            <person name="Mitchell E.A."/>
            <person name="Ushijima B."/>
            <person name="Saw J.H."/>
            <person name="Mcphail K.L."/>
            <person name="Videau P."/>
        </authorList>
    </citation>
    <scope>NUCLEOTIDE SEQUENCE [LARGE SCALE GENOMIC DNA]</scope>
    <source>
        <strain evidence="5 6">NCL716</strain>
    </source>
</reference>
<dbReference type="RefSeq" id="WP_167968290.1">
    <property type="nucleotide sequence ID" value="NZ_BHZG01000257.1"/>
</dbReference>
<name>A0A7X6CYN8_9ACTN</name>
<evidence type="ECO:0000313" key="5">
    <source>
        <dbReference type="EMBL" id="NJQ04998.1"/>
    </source>
</evidence>
<dbReference type="InterPro" id="IPR029063">
    <property type="entry name" value="SAM-dependent_MTases_sf"/>
</dbReference>
<evidence type="ECO:0000313" key="6">
    <source>
        <dbReference type="Proteomes" id="UP000578686"/>
    </source>
</evidence>
<feature type="domain" description="Methyltransferase" evidence="4">
    <location>
        <begin position="49"/>
        <end position="142"/>
    </location>
</feature>
<evidence type="ECO:0000256" key="1">
    <source>
        <dbReference type="ARBA" id="ARBA00022603"/>
    </source>
</evidence>
<dbReference type="PANTHER" id="PTHR43464:SF19">
    <property type="entry name" value="UBIQUINONE BIOSYNTHESIS O-METHYLTRANSFERASE, MITOCHONDRIAL"/>
    <property type="match status" value="1"/>
</dbReference>
<organism evidence="5 6">
    <name type="scientific">Streptomyces lonarensis</name>
    <dbReference type="NCBI Taxonomy" id="700599"/>
    <lineage>
        <taxon>Bacteria</taxon>
        <taxon>Bacillati</taxon>
        <taxon>Actinomycetota</taxon>
        <taxon>Actinomycetes</taxon>
        <taxon>Kitasatosporales</taxon>
        <taxon>Streptomycetaceae</taxon>
        <taxon>Streptomyces</taxon>
    </lineage>
</organism>
<evidence type="ECO:0000256" key="3">
    <source>
        <dbReference type="ARBA" id="ARBA00022691"/>
    </source>
</evidence>